<accession>A0A6C0K190</accession>
<evidence type="ECO:0000256" key="1">
    <source>
        <dbReference type="SAM" id="MobiDB-lite"/>
    </source>
</evidence>
<sequence>MYRNRNNNKTKTALAGAKTKTTVNDEDLAEARMQEAREWLARHPDLHAITTATTAVTAGTASLYYRKFIDVMLQEPVLVASTSCFRVYDHLRAKEELLADCVPYHVMPLIGHIPHHLWMGLVPINIHLAWLRDTDFSDASIASFLRAHELRPMECILQDPTLSPDKKEVAVKKMWEWLASQPRMPRACRFLGIQDFLRIQERKNKIHWMGFMEVLHKYEYPDRKHVMLLDLLGKNVLPQAPSNATRKQRITTTTTRDPRFLNMDRHLPLLSSVFRPWISWDFHTMLLQPVGQGKGRVSPCLGKQCMKGWFQPTMRFHQAYLEGGGGTQTGDVYECAVTKERFRILYGASSSSWHLQNERIMAREKQWSSRSRLVLPVARLQKHLCMHHLSDPVSLLARSVHQGISVHVSLSVVEEMVVEASCSSADHRVADVLSRLYHVYGRLCPKEPLAPYHTSLITKMQTLLHCDARLLTTPMGFLFPEFFSYSEEERAMLDEVWTKASERFVSRMLVTLMGRDSGFSIMTTPTPSTPHRLPKPLSSPLATQIVYSQASEEHLTIKPEILDLLEEEELAHLDVDAIRTGCRLSITTTSSTQATTTTPITHVMESQRLQIEDIEAFILDLEMGKKMEVIDTDMDIGIENDGAQEQEEAEIRDEEVEDEDGFDEVEVDVEEFYGGGEEEDEA</sequence>
<dbReference type="EMBL" id="MN740785">
    <property type="protein sequence ID" value="QHU11469.1"/>
    <property type="molecule type" value="Genomic_DNA"/>
</dbReference>
<reference evidence="2" key="1">
    <citation type="journal article" date="2020" name="Nature">
        <title>Giant virus diversity and host interactions through global metagenomics.</title>
        <authorList>
            <person name="Schulz F."/>
            <person name="Roux S."/>
            <person name="Paez-Espino D."/>
            <person name="Jungbluth S."/>
            <person name="Walsh D.A."/>
            <person name="Denef V.J."/>
            <person name="McMahon K.D."/>
            <person name="Konstantinidis K.T."/>
            <person name="Eloe-Fadrosh E.A."/>
            <person name="Kyrpides N.C."/>
            <person name="Woyke T."/>
        </authorList>
    </citation>
    <scope>NUCLEOTIDE SEQUENCE</scope>
    <source>
        <strain evidence="2">GVMAG-S-1101169-75</strain>
    </source>
</reference>
<feature type="region of interest" description="Disordered" evidence="1">
    <location>
        <begin position="642"/>
        <end position="661"/>
    </location>
</feature>
<evidence type="ECO:0000313" key="2">
    <source>
        <dbReference type="EMBL" id="QHU11469.1"/>
    </source>
</evidence>
<organism evidence="2">
    <name type="scientific">viral metagenome</name>
    <dbReference type="NCBI Taxonomy" id="1070528"/>
    <lineage>
        <taxon>unclassified sequences</taxon>
        <taxon>metagenomes</taxon>
        <taxon>organismal metagenomes</taxon>
    </lineage>
</organism>
<protein>
    <submittedName>
        <fullName evidence="2">Uncharacterized protein</fullName>
    </submittedName>
</protein>
<proteinExistence type="predicted"/>
<dbReference type="AlphaFoldDB" id="A0A6C0K190"/>
<name>A0A6C0K190_9ZZZZ</name>